<evidence type="ECO:0000313" key="3">
    <source>
        <dbReference type="Proteomes" id="UP000538566"/>
    </source>
</evidence>
<reference evidence="2 3" key="1">
    <citation type="submission" date="2020-08" db="EMBL/GenBank/DDBJ databases">
        <title>Genomic Encyclopedia of Type Strains, Phase IV (KMG-IV): sequencing the most valuable type-strain genomes for metagenomic binning, comparative biology and taxonomic classification.</title>
        <authorList>
            <person name="Goeker M."/>
        </authorList>
    </citation>
    <scope>NUCLEOTIDE SEQUENCE [LARGE SCALE GENOMIC DNA]</scope>
    <source>
        <strain evidence="2 3">DSM 17507</strain>
    </source>
</reference>
<dbReference type="AlphaFoldDB" id="A0A7W7A980"/>
<evidence type="ECO:0000313" key="2">
    <source>
        <dbReference type="EMBL" id="MBB4612656.1"/>
    </source>
</evidence>
<dbReference type="OrthoDB" id="7426580at2"/>
<gene>
    <name evidence="2" type="ORF">GGR37_000902</name>
</gene>
<evidence type="ECO:0000256" key="1">
    <source>
        <dbReference type="SAM" id="MobiDB-lite"/>
    </source>
</evidence>
<organism evidence="2 3">
    <name type="scientific">Novosphingobium taihuense</name>
    <dbReference type="NCBI Taxonomy" id="260085"/>
    <lineage>
        <taxon>Bacteria</taxon>
        <taxon>Pseudomonadati</taxon>
        <taxon>Pseudomonadota</taxon>
        <taxon>Alphaproteobacteria</taxon>
        <taxon>Sphingomonadales</taxon>
        <taxon>Sphingomonadaceae</taxon>
        <taxon>Novosphingobium</taxon>
    </lineage>
</organism>
<accession>A0A7W7A980</accession>
<feature type="region of interest" description="Disordered" evidence="1">
    <location>
        <begin position="1"/>
        <end position="22"/>
    </location>
</feature>
<evidence type="ECO:0008006" key="4">
    <source>
        <dbReference type="Google" id="ProtNLM"/>
    </source>
</evidence>
<dbReference type="Proteomes" id="UP000538566">
    <property type="component" value="Unassembled WGS sequence"/>
</dbReference>
<dbReference type="RefSeq" id="WP_144901207.1">
    <property type="nucleotide sequence ID" value="NZ_JACHOA010000001.1"/>
</dbReference>
<dbReference type="EMBL" id="JACHOA010000001">
    <property type="protein sequence ID" value="MBB4612656.1"/>
    <property type="molecule type" value="Genomic_DNA"/>
</dbReference>
<proteinExistence type="predicted"/>
<comment type="caution">
    <text evidence="2">The sequence shown here is derived from an EMBL/GenBank/DDBJ whole genome shotgun (WGS) entry which is preliminary data.</text>
</comment>
<name>A0A7W7A980_9SPHN</name>
<sequence>MAETTMTPADAPKKRSTKKKIDDAVMAATASAETAAETAKGRFSKAIEDAKAGAEALKGEALEKGAAYKAKVSGTTSDWVDEAKVYAGQAKEKGAALAVEGKTRASDALGTLGKTISETAATIDEKLGVQYGDYARSAARSIQETAAKLEAKDLGELGDDVKEFVRKSPGVAIGVAAIAGFAIARLLSGGSDD</sequence>
<keyword evidence="3" id="KW-1185">Reference proteome</keyword>
<protein>
    <recommendedName>
        <fullName evidence="4">ElaB/YqjD/DUF883 family membrane-anchored ribosome-binding protein</fullName>
    </recommendedName>
</protein>